<dbReference type="GO" id="GO:0016887">
    <property type="term" value="F:ATP hydrolysis activity"/>
    <property type="evidence" value="ECO:0007669"/>
    <property type="project" value="InterPro"/>
</dbReference>
<dbReference type="InterPro" id="IPR003439">
    <property type="entry name" value="ABC_transporter-like_ATP-bd"/>
</dbReference>
<dbReference type="CDD" id="cd03219">
    <property type="entry name" value="ABC_Mj1267_LivG_branched"/>
    <property type="match status" value="1"/>
</dbReference>
<dbReference type="STRING" id="1619234.SAMN05421730_10486"/>
<gene>
    <name evidence="5" type="ORF">SAMN05421730_10486</name>
</gene>
<evidence type="ECO:0000256" key="3">
    <source>
        <dbReference type="ARBA" id="ARBA00022840"/>
    </source>
</evidence>
<evidence type="ECO:0000256" key="1">
    <source>
        <dbReference type="ARBA" id="ARBA00022448"/>
    </source>
</evidence>
<sequence length="257" mass="28490">MANVLTVEHLTKKFAGLTAVNDLSFTMKERTIHSLIGPNGSGKSTTINMCTGSLPITSGTVKYRDEIISGRVLHEVASRNIGRTFQNLKLFGSMTVEENLMVGMQAQMKDGILKFLVSPASAKAEEKRANERAMEVLDYIGMYKYRNETVANLAYGQQKLTELGRSIMTAPKLLFLDEPAAGLNPSERVEFVKILLKVFDDGIDLFLIEHNMDVVMNISNYITVINFGSKIAEGTPKEIQNNDEVIAAYLGSQFKKK</sequence>
<evidence type="ECO:0000259" key="4">
    <source>
        <dbReference type="PROSITE" id="PS50893"/>
    </source>
</evidence>
<dbReference type="Gene3D" id="3.40.50.300">
    <property type="entry name" value="P-loop containing nucleotide triphosphate hydrolases"/>
    <property type="match status" value="1"/>
</dbReference>
<dbReference type="AlphaFoldDB" id="A0A1D3TYR4"/>
<dbReference type="InterPro" id="IPR051120">
    <property type="entry name" value="ABC_AA/LPS_Transport"/>
</dbReference>
<dbReference type="Proteomes" id="UP000199315">
    <property type="component" value="Unassembled WGS sequence"/>
</dbReference>
<dbReference type="GO" id="GO:0005886">
    <property type="term" value="C:plasma membrane"/>
    <property type="evidence" value="ECO:0007669"/>
    <property type="project" value="TreeGrafter"/>
</dbReference>
<proteinExistence type="predicted"/>
<evidence type="ECO:0000313" key="5">
    <source>
        <dbReference type="EMBL" id="SCP99596.1"/>
    </source>
</evidence>
<dbReference type="PROSITE" id="PS50893">
    <property type="entry name" value="ABC_TRANSPORTER_2"/>
    <property type="match status" value="1"/>
</dbReference>
<accession>A0A1D3TYR4</accession>
<feature type="domain" description="ABC transporter" evidence="4">
    <location>
        <begin position="5"/>
        <end position="252"/>
    </location>
</feature>
<organism evidence="5 6">
    <name type="scientific">Anaerobium acetethylicum</name>
    <dbReference type="NCBI Taxonomy" id="1619234"/>
    <lineage>
        <taxon>Bacteria</taxon>
        <taxon>Bacillati</taxon>
        <taxon>Bacillota</taxon>
        <taxon>Clostridia</taxon>
        <taxon>Lachnospirales</taxon>
        <taxon>Lachnospiraceae</taxon>
        <taxon>Anaerobium</taxon>
    </lineage>
</organism>
<evidence type="ECO:0000256" key="2">
    <source>
        <dbReference type="ARBA" id="ARBA00022741"/>
    </source>
</evidence>
<dbReference type="FunFam" id="3.40.50.300:FF:000421">
    <property type="entry name" value="Branched-chain amino acid ABC transporter ATP-binding protein"/>
    <property type="match status" value="1"/>
</dbReference>
<keyword evidence="1" id="KW-0813">Transport</keyword>
<dbReference type="RefSeq" id="WP_091236902.1">
    <property type="nucleotide sequence ID" value="NZ_FMKA01000048.1"/>
</dbReference>
<name>A0A1D3TYR4_9FIRM</name>
<keyword evidence="3 5" id="KW-0067">ATP-binding</keyword>
<keyword evidence="6" id="KW-1185">Reference proteome</keyword>
<dbReference type="GO" id="GO:0005524">
    <property type="term" value="F:ATP binding"/>
    <property type="evidence" value="ECO:0007669"/>
    <property type="project" value="UniProtKB-KW"/>
</dbReference>
<reference evidence="5 6" key="1">
    <citation type="submission" date="2016-09" db="EMBL/GenBank/DDBJ databases">
        <authorList>
            <person name="Capua I."/>
            <person name="De Benedictis P."/>
            <person name="Joannis T."/>
            <person name="Lombin L.H."/>
            <person name="Cattoli G."/>
        </authorList>
    </citation>
    <scope>NUCLEOTIDE SEQUENCE [LARGE SCALE GENOMIC DNA]</scope>
    <source>
        <strain evidence="5 6">GluBS11</strain>
    </source>
</reference>
<dbReference type="EMBL" id="FMKA01000048">
    <property type="protein sequence ID" value="SCP99596.1"/>
    <property type="molecule type" value="Genomic_DNA"/>
</dbReference>
<dbReference type="SUPFAM" id="SSF52540">
    <property type="entry name" value="P-loop containing nucleoside triphosphate hydrolases"/>
    <property type="match status" value="1"/>
</dbReference>
<dbReference type="Pfam" id="PF00005">
    <property type="entry name" value="ABC_tran"/>
    <property type="match status" value="1"/>
</dbReference>
<dbReference type="PANTHER" id="PTHR45772">
    <property type="entry name" value="CONSERVED COMPONENT OF ABC TRANSPORTER FOR NATURAL AMINO ACIDS-RELATED"/>
    <property type="match status" value="1"/>
</dbReference>
<dbReference type="InterPro" id="IPR032823">
    <property type="entry name" value="BCA_ABC_TP_C"/>
</dbReference>
<evidence type="ECO:0000313" key="6">
    <source>
        <dbReference type="Proteomes" id="UP000199315"/>
    </source>
</evidence>
<dbReference type="InterPro" id="IPR027417">
    <property type="entry name" value="P-loop_NTPase"/>
</dbReference>
<dbReference type="OrthoDB" id="9805514at2"/>
<protein>
    <submittedName>
        <fullName evidence="5">Branched-chain amino acid transport system ATP-binding protein</fullName>
    </submittedName>
</protein>
<dbReference type="Pfam" id="PF12399">
    <property type="entry name" value="BCA_ABC_TP_C"/>
    <property type="match status" value="1"/>
</dbReference>
<keyword evidence="2" id="KW-0547">Nucleotide-binding</keyword>